<sequence length="92" mass="10522">LAGDENSDEGCRTFVITDEGHTLGNALKCIICRYPEVDFCGYTIPHPVENKMHFRIQSKGRAVDILRRGLEDLEKLCDHTVETFEKEFQSFS</sequence>
<evidence type="ECO:0000313" key="9">
    <source>
        <dbReference type="EnsemblMetazoa" id="MESCA012294-PA"/>
    </source>
</evidence>
<name>T1H6G1_MEGSC</name>
<evidence type="ECO:0000259" key="8">
    <source>
        <dbReference type="Pfam" id="PF13656"/>
    </source>
</evidence>
<evidence type="ECO:0000256" key="4">
    <source>
        <dbReference type="ARBA" id="ARBA00023163"/>
    </source>
</evidence>
<accession>T1H6G1</accession>
<dbReference type="SUPFAM" id="SSF55257">
    <property type="entry name" value="RBP11-like subunits of RNA polymerase"/>
    <property type="match status" value="1"/>
</dbReference>
<feature type="domain" description="DNA-directed RNA polymerase RBP11-like dimerisation" evidence="8">
    <location>
        <begin position="12"/>
        <end position="81"/>
    </location>
</feature>
<dbReference type="STRING" id="36166.T1H6G1"/>
<organism evidence="9 10">
    <name type="scientific">Megaselia scalaris</name>
    <name type="common">Humpbacked fly</name>
    <name type="synonym">Phora scalaris</name>
    <dbReference type="NCBI Taxonomy" id="36166"/>
    <lineage>
        <taxon>Eukaryota</taxon>
        <taxon>Metazoa</taxon>
        <taxon>Ecdysozoa</taxon>
        <taxon>Arthropoda</taxon>
        <taxon>Hexapoda</taxon>
        <taxon>Insecta</taxon>
        <taxon>Pterygota</taxon>
        <taxon>Neoptera</taxon>
        <taxon>Endopterygota</taxon>
        <taxon>Diptera</taxon>
        <taxon>Brachycera</taxon>
        <taxon>Muscomorpha</taxon>
        <taxon>Platypezoidea</taxon>
        <taxon>Phoridae</taxon>
        <taxon>Megaseliini</taxon>
        <taxon>Megaselia</taxon>
    </lineage>
</organism>
<dbReference type="Gene3D" id="3.30.1360.10">
    <property type="entry name" value="RNA polymerase, RBP11-like subunit"/>
    <property type="match status" value="1"/>
</dbReference>
<comment type="similarity">
    <text evidence="6">Belongs to the archaeal Rpo11/eukaryotic RPB11/RPC19 RNA polymerase subunit family.</text>
</comment>
<dbReference type="PANTHER" id="PTHR13946:SF28">
    <property type="entry name" value="DNA-DIRECTED RNA POLYMERASES I AND III SUBUNIT RPAC2"/>
    <property type="match status" value="1"/>
</dbReference>
<dbReference type="InterPro" id="IPR009025">
    <property type="entry name" value="RBP11-like_dimer"/>
</dbReference>
<dbReference type="InterPro" id="IPR033898">
    <property type="entry name" value="RNAP_AC19"/>
</dbReference>
<evidence type="ECO:0000256" key="5">
    <source>
        <dbReference type="ARBA" id="ARBA00023242"/>
    </source>
</evidence>
<evidence type="ECO:0000313" key="10">
    <source>
        <dbReference type="Proteomes" id="UP000015102"/>
    </source>
</evidence>
<dbReference type="GO" id="GO:0003899">
    <property type="term" value="F:DNA-directed RNA polymerase activity"/>
    <property type="evidence" value="ECO:0007669"/>
    <property type="project" value="InterPro"/>
</dbReference>
<evidence type="ECO:0000256" key="6">
    <source>
        <dbReference type="ARBA" id="ARBA00025751"/>
    </source>
</evidence>
<keyword evidence="10" id="KW-1185">Reference proteome</keyword>
<dbReference type="GO" id="GO:0005666">
    <property type="term" value="C:RNA polymerase III complex"/>
    <property type="evidence" value="ECO:0007669"/>
    <property type="project" value="TreeGrafter"/>
</dbReference>
<dbReference type="GO" id="GO:0006383">
    <property type="term" value="P:transcription by RNA polymerase III"/>
    <property type="evidence" value="ECO:0007669"/>
    <property type="project" value="TreeGrafter"/>
</dbReference>
<dbReference type="Pfam" id="PF13656">
    <property type="entry name" value="RNA_pol_L_2"/>
    <property type="match status" value="1"/>
</dbReference>
<dbReference type="GO" id="GO:0046983">
    <property type="term" value="F:protein dimerization activity"/>
    <property type="evidence" value="ECO:0007669"/>
    <property type="project" value="InterPro"/>
</dbReference>
<evidence type="ECO:0000256" key="7">
    <source>
        <dbReference type="ARBA" id="ARBA00031757"/>
    </source>
</evidence>
<evidence type="ECO:0000256" key="3">
    <source>
        <dbReference type="ARBA" id="ARBA00022478"/>
    </source>
</evidence>
<evidence type="ECO:0000256" key="2">
    <source>
        <dbReference type="ARBA" id="ARBA00022079"/>
    </source>
</evidence>
<dbReference type="InterPro" id="IPR008193">
    <property type="entry name" value="RNA_pol_Rpb11_13-16kDa_CS"/>
</dbReference>
<dbReference type="GO" id="GO:0005736">
    <property type="term" value="C:RNA polymerase I complex"/>
    <property type="evidence" value="ECO:0007669"/>
    <property type="project" value="TreeGrafter"/>
</dbReference>
<dbReference type="InterPro" id="IPR036603">
    <property type="entry name" value="RBP11-like"/>
</dbReference>
<dbReference type="Proteomes" id="UP000015102">
    <property type="component" value="Unassembled WGS sequence"/>
</dbReference>
<dbReference type="EnsemblMetazoa" id="MESCA012294-RA">
    <property type="protein sequence ID" value="MESCA012294-PA"/>
    <property type="gene ID" value="MESCA012294"/>
</dbReference>
<reference evidence="9" key="2">
    <citation type="submission" date="2015-06" db="UniProtKB">
        <authorList>
            <consortium name="EnsemblMetazoa"/>
        </authorList>
    </citation>
    <scope>IDENTIFICATION</scope>
</reference>
<dbReference type="PROSITE" id="PS01154">
    <property type="entry name" value="RNA_POL_L_13KD"/>
    <property type="match status" value="1"/>
</dbReference>
<dbReference type="GO" id="GO:0003677">
    <property type="term" value="F:DNA binding"/>
    <property type="evidence" value="ECO:0007669"/>
    <property type="project" value="InterPro"/>
</dbReference>
<dbReference type="InterPro" id="IPR022905">
    <property type="entry name" value="Rpo11-like"/>
</dbReference>
<dbReference type="FunFam" id="3.30.1360.10:FF:000006">
    <property type="entry name" value="DNA-directed RNA polymerases I and III subunit RPAC2"/>
    <property type="match status" value="1"/>
</dbReference>
<dbReference type="AlphaFoldDB" id="T1H6G1"/>
<evidence type="ECO:0000256" key="1">
    <source>
        <dbReference type="ARBA" id="ARBA00004123"/>
    </source>
</evidence>
<protein>
    <recommendedName>
        <fullName evidence="2">DNA-directed RNA polymerases I and III subunit RPAC2</fullName>
    </recommendedName>
    <alternativeName>
        <fullName evidence="7">DNA-directed RNA polymerase I subunit D</fullName>
    </alternativeName>
</protein>
<dbReference type="OMA" id="ITHATFC"/>
<keyword evidence="3" id="KW-0240">DNA-directed RNA polymerase</keyword>
<keyword evidence="4" id="KW-0804">Transcription</keyword>
<proteinExistence type="inferred from homology"/>
<dbReference type="CDD" id="cd07029">
    <property type="entry name" value="RNAP_I_III_AC19"/>
    <property type="match status" value="1"/>
</dbReference>
<dbReference type="PANTHER" id="PTHR13946">
    <property type="entry name" value="DNA-DIRECTED RNA POLYMERASE I,II,III"/>
    <property type="match status" value="1"/>
</dbReference>
<reference evidence="10" key="1">
    <citation type="submission" date="2013-02" db="EMBL/GenBank/DDBJ databases">
        <authorList>
            <person name="Hughes D."/>
        </authorList>
    </citation>
    <scope>NUCLEOTIDE SEQUENCE</scope>
    <source>
        <strain>Durham</strain>
        <strain evidence="10">NC isolate 2 -- Noor lab</strain>
    </source>
</reference>
<dbReference type="HAMAP" id="MF_00261">
    <property type="entry name" value="RNApol_arch_Rpo11"/>
    <property type="match status" value="1"/>
</dbReference>
<keyword evidence="5" id="KW-0539">Nucleus</keyword>
<dbReference type="GO" id="GO:0006362">
    <property type="term" value="P:transcription elongation by RNA polymerase I"/>
    <property type="evidence" value="ECO:0007669"/>
    <property type="project" value="TreeGrafter"/>
</dbReference>
<dbReference type="HOGENOM" id="CLU_090381_4_2_1"/>
<comment type="subcellular location">
    <subcellularLocation>
        <location evidence="1">Nucleus</location>
    </subcellularLocation>
</comment>